<sequence>MFDLISIQMWFHDSIIIERSSIFVSSYINDTYSRFLFSNLIYLNIFSKNNYITFFLNGGEKDGENQITRFNNLLTFYDLIQQSKKKIKTYTIGLAYDEIMVIGGIGDKVYT</sequence>
<dbReference type="Pfam" id="PF00574">
    <property type="entry name" value="CLP_protease"/>
    <property type="match status" value="1"/>
</dbReference>
<evidence type="ECO:0000313" key="2">
    <source>
        <dbReference type="EMBL" id="CAD9775717.1"/>
    </source>
</evidence>
<proteinExistence type="predicted"/>
<name>A0A7S2U0N6_9EUKA</name>
<gene>
    <name evidence="1" type="ORF">LSP00402_LOCUS19719</name>
    <name evidence="2" type="ORF">LSP00402_LOCUS19720</name>
</gene>
<dbReference type="EMBL" id="HBHP01032009">
    <property type="protein sequence ID" value="CAD9775716.1"/>
    <property type="molecule type" value="Transcribed_RNA"/>
</dbReference>
<reference evidence="1" key="1">
    <citation type="submission" date="2021-01" db="EMBL/GenBank/DDBJ databases">
        <authorList>
            <person name="Corre E."/>
            <person name="Pelletier E."/>
            <person name="Niang G."/>
            <person name="Scheremetjew M."/>
            <person name="Finn R."/>
            <person name="Kale V."/>
            <person name="Holt S."/>
            <person name="Cochrane G."/>
            <person name="Meng A."/>
            <person name="Brown T."/>
            <person name="Cohen L."/>
        </authorList>
    </citation>
    <scope>NUCLEOTIDE SEQUENCE</scope>
    <source>
        <strain evidence="1">CCMP622</strain>
    </source>
</reference>
<evidence type="ECO:0000313" key="1">
    <source>
        <dbReference type="EMBL" id="CAD9775716.1"/>
    </source>
</evidence>
<accession>A0A7S2U0N6</accession>
<dbReference type="EMBL" id="HBHP01032010">
    <property type="protein sequence ID" value="CAD9775717.1"/>
    <property type="molecule type" value="Transcribed_RNA"/>
</dbReference>
<dbReference type="AlphaFoldDB" id="A0A7S2U0N6"/>
<dbReference type="InterPro" id="IPR023562">
    <property type="entry name" value="ClpP/TepA"/>
</dbReference>
<dbReference type="Gene3D" id="3.90.226.10">
    <property type="entry name" value="2-enoyl-CoA Hydratase, Chain A, domain 1"/>
    <property type="match status" value="1"/>
</dbReference>
<organism evidence="1">
    <name type="scientific">Lotharella oceanica</name>
    <dbReference type="NCBI Taxonomy" id="641309"/>
    <lineage>
        <taxon>Eukaryota</taxon>
        <taxon>Sar</taxon>
        <taxon>Rhizaria</taxon>
        <taxon>Cercozoa</taxon>
        <taxon>Chlorarachniophyceae</taxon>
        <taxon>Lotharella</taxon>
    </lineage>
</organism>
<protein>
    <submittedName>
        <fullName evidence="1">Uncharacterized protein</fullName>
    </submittedName>
</protein>